<evidence type="ECO:0000313" key="4">
    <source>
        <dbReference type="Proteomes" id="UP001597041"/>
    </source>
</evidence>
<dbReference type="RefSeq" id="WP_379590596.1">
    <property type="nucleotide sequence ID" value="NZ_JBHTKK010000002.1"/>
</dbReference>
<organism evidence="3 4">
    <name type="scientific">Oceanobacillus locisalsi</name>
    <dbReference type="NCBI Taxonomy" id="546107"/>
    <lineage>
        <taxon>Bacteria</taxon>
        <taxon>Bacillati</taxon>
        <taxon>Bacillota</taxon>
        <taxon>Bacilli</taxon>
        <taxon>Bacillales</taxon>
        <taxon>Bacillaceae</taxon>
        <taxon>Oceanobacillus</taxon>
    </lineage>
</organism>
<name>A0ABW3NBX1_9BACI</name>
<evidence type="ECO:0000256" key="1">
    <source>
        <dbReference type="ARBA" id="ARBA00022801"/>
    </source>
</evidence>
<dbReference type="PANTHER" id="PTHR48081">
    <property type="entry name" value="AB HYDROLASE SUPERFAMILY PROTEIN C4A8.06C"/>
    <property type="match status" value="1"/>
</dbReference>
<dbReference type="Proteomes" id="UP001597041">
    <property type="component" value="Unassembled WGS sequence"/>
</dbReference>
<reference evidence="4" key="1">
    <citation type="journal article" date="2019" name="Int. J. Syst. Evol. Microbiol.">
        <title>The Global Catalogue of Microorganisms (GCM) 10K type strain sequencing project: providing services to taxonomists for standard genome sequencing and annotation.</title>
        <authorList>
            <consortium name="The Broad Institute Genomics Platform"/>
            <consortium name="The Broad Institute Genome Sequencing Center for Infectious Disease"/>
            <person name="Wu L."/>
            <person name="Ma J."/>
        </authorList>
    </citation>
    <scope>NUCLEOTIDE SEQUENCE [LARGE SCALE GENOMIC DNA]</scope>
    <source>
        <strain evidence="4">CCUG 56608</strain>
    </source>
</reference>
<evidence type="ECO:0000259" key="2">
    <source>
        <dbReference type="Pfam" id="PF20434"/>
    </source>
</evidence>
<keyword evidence="1 3" id="KW-0378">Hydrolase</keyword>
<dbReference type="InterPro" id="IPR050300">
    <property type="entry name" value="GDXG_lipolytic_enzyme"/>
</dbReference>
<dbReference type="Pfam" id="PF20434">
    <property type="entry name" value="BD-FAE"/>
    <property type="match status" value="1"/>
</dbReference>
<evidence type="ECO:0000313" key="3">
    <source>
        <dbReference type="EMBL" id="MFD1065056.1"/>
    </source>
</evidence>
<dbReference type="EMBL" id="JBHTKK010000002">
    <property type="protein sequence ID" value="MFD1065056.1"/>
    <property type="molecule type" value="Genomic_DNA"/>
</dbReference>
<dbReference type="GO" id="GO:0016787">
    <property type="term" value="F:hydrolase activity"/>
    <property type="evidence" value="ECO:0007669"/>
    <property type="project" value="UniProtKB-KW"/>
</dbReference>
<sequence length="288" mass="32363">MKTYTYKVSHDCEINGTLHETTEKQAPLLMYIHGGGLIWGTRDDLDKKQIELYTNAGFNVFSIDYRLAPETKLPAIIEDIRDAIEWLAEEGSQQCDFDKENIAVIGSSAGAYLALMSGTLQTHPKAIVSFYGYGDITGKWYTEPSPHFTKMPAAPEMLAKQLIMDKEIAASPIEKRYAIYLYCRQQGKWIDYVTGKSSKEDLSSLSSYCPARLADSNYPPTLLLHGDADEDVPYQESVHMKQVLDEAGVVNQLITISGGKHSFDQDMEDPQVIDAFEKVIQFLKQQLD</sequence>
<comment type="caution">
    <text evidence="3">The sequence shown here is derived from an EMBL/GenBank/DDBJ whole genome shotgun (WGS) entry which is preliminary data.</text>
</comment>
<keyword evidence="4" id="KW-1185">Reference proteome</keyword>
<feature type="domain" description="BD-FAE-like" evidence="2">
    <location>
        <begin position="20"/>
        <end position="244"/>
    </location>
</feature>
<dbReference type="Gene3D" id="3.40.50.1820">
    <property type="entry name" value="alpha/beta hydrolase"/>
    <property type="match status" value="1"/>
</dbReference>
<dbReference type="PANTHER" id="PTHR48081:SF3">
    <property type="entry name" value="ALPHA_BETA HYDROLASE FOLD-3 DOMAIN-CONTAINING PROTEIN"/>
    <property type="match status" value="1"/>
</dbReference>
<dbReference type="InterPro" id="IPR029058">
    <property type="entry name" value="AB_hydrolase_fold"/>
</dbReference>
<dbReference type="InterPro" id="IPR049492">
    <property type="entry name" value="BD-FAE-like_dom"/>
</dbReference>
<protein>
    <submittedName>
        <fullName evidence="3">Alpha/beta hydrolase</fullName>
    </submittedName>
</protein>
<gene>
    <name evidence="3" type="ORF">ACFQ19_03365</name>
</gene>
<proteinExistence type="predicted"/>
<accession>A0ABW3NBX1</accession>
<dbReference type="SUPFAM" id="SSF53474">
    <property type="entry name" value="alpha/beta-Hydrolases"/>
    <property type="match status" value="1"/>
</dbReference>